<dbReference type="CDD" id="cd03250">
    <property type="entry name" value="ABCC_MRP_domain1"/>
    <property type="match status" value="1"/>
</dbReference>
<dbReference type="GO" id="GO:0005886">
    <property type="term" value="C:plasma membrane"/>
    <property type="evidence" value="ECO:0007669"/>
    <property type="project" value="UniProtKB-SubCell"/>
</dbReference>
<feature type="transmembrane region" description="Helical" evidence="11">
    <location>
        <begin position="539"/>
        <end position="555"/>
    </location>
</feature>
<evidence type="ECO:0000256" key="6">
    <source>
        <dbReference type="ARBA" id="ARBA00022737"/>
    </source>
</evidence>
<sequence>MLSSFCGDGHPFTSGLPNVSVCAQHTVLVWVPTAFFFLTLPFLTAQCHLNAQRFSRLPFSVHFIIKLLLTAFLFGNSLFTWCYVLFSSESFAPAYYVYPALWVIVWSVTFLVHLVRLRCGLVSSGIQHVTAIIFTLCGAPEFYQWIRMDNENENPTGSTLSIAYLSWYSVLLIYTFALCFADSRSGIVKGALSPELQSSFLNRLTLWWFNKVPWTGAKRDLEIDDIFELNERSGTQFLSELWESFWEPKRIKYVYEISIQAEKGPLEKTPVVIPSVISTLFMMFRWEFLLASTLKFLSDTMQFASPFLLHELLNFISAKNAPFWKGMALSILMFSTSELRSLILNGYFYIMFRMGTKIQTALTAAVYKKTLLLSNSARRDRTVGEIVNLMAIDVERFQMITPQIQQFWSCPYQITFALVYLFLTLGYSAIPGVVIMIIFVPMNIISSMIVRKWQIEQMKLKDERTKMVNEVLNGIKVVKLYAWEVPMEEYIEEIRTKELALIKKSAMVRNILDSFNTASPFLVALFSFGTFVLSNPSHLLTPQIAFVSLALFNQLRSPMTMIALLINQTVQAVVSNQRLKEFLVAEELDDKSVDRSENIGRSHNAVRVENLTATWEDPDDKQRQATLQDVELTAPRSSLIAVVGKVGSGKSSLLQALLGEMGKLKGRIGVNGRVAYVPQQPWIQNMTLRENITFGRRFDRKRYDQVLYACALKADLKILPAGDQTEIGEKGINLSGGQKARVSLARAVYQNLDVYLLDDPLSAVDAHVGRHIFEKVIGPNGLLREKTRILVTHGLTFTKYANNVLVMYDGRIEESGSFDDLMKRRGVFFDFMEEYKSSSDSDENSEGSDFDDLSKEKEDYINEADIILTVTNDLDETVRTPELTTQISTMSSPEKPQTDQPNKLIKKEDVAQGKVEVATYQLYVKAAGYTLSIAFILFFVFYMTVQILRSFWLSAWSDEYDPDDPSPHPMDKGWRLGVYGALGFTEVGCFFVALLALVFVGQRASKNLHSPLIHNLMRSPMSFYDTTPLGRILNRCAKDVETIDMLLPMNFRYLVMCVLQVAFTLIVIIISTPLFAVVILPLAVIYLVFLKYYVPTSRQLKRLESVHRSPIYSHFGETIQGAASIRAFNKVDEFRDHSGHILDTFIRCRYSSLVSNRWLAVRLEFVGNCIIFFAALFAVLSKEFGWITSPGVIGVSVSYALNITEVLNFAVRQVSEIEANIVSVERVNEYTNTPNEAPWRIEGSAPPPGWPNKGLVKFDNYSTRYRDGLDLVLHNISADVAAGEKIGIVGRTGAGKSSFALALFRMVEAVDGKIVIDGVEASLIGLHDLRSNITIIPQDPVLFSGTLRFNLDPFSTYSDGDLWKALELAHLKTFASALPDGLLYKISEAGENLSVGQRQLVALARALLRHTRVLVLDEATAAVDVATDALIQETIRTEFRECTVFTIAHRLNTIMDYDRIMVLDKGSILEFDSPDALMADKNSAFAKMVADAAEQDNHE</sequence>
<keyword evidence="3" id="KW-0813">Transport</keyword>
<dbReference type="InterPro" id="IPR017871">
    <property type="entry name" value="ABC_transporter-like_CS"/>
</dbReference>
<dbReference type="GO" id="GO:0005524">
    <property type="term" value="F:ATP binding"/>
    <property type="evidence" value="ECO:0007669"/>
    <property type="project" value="UniProtKB-KW"/>
</dbReference>
<proteinExistence type="inferred from homology"/>
<dbReference type="PANTHER" id="PTHR24223:SF434">
    <property type="entry name" value="MULTIDRUG RESISTANCE PROTEIN MRP-7"/>
    <property type="match status" value="1"/>
</dbReference>
<reference evidence="15" key="1">
    <citation type="submission" date="2016-11" db="UniProtKB">
        <authorList>
            <consortium name="WormBaseParasite"/>
        </authorList>
    </citation>
    <scope>IDENTIFICATION</scope>
</reference>
<dbReference type="InterPro" id="IPR003593">
    <property type="entry name" value="AAA+_ATPase"/>
</dbReference>
<dbReference type="CDD" id="cd18603">
    <property type="entry name" value="ABC_6TM_MRP1_2_3_6_D2_like"/>
    <property type="match status" value="1"/>
</dbReference>
<feature type="transmembrane region" description="Helical" evidence="11">
    <location>
        <begin position="511"/>
        <end position="533"/>
    </location>
</feature>
<dbReference type="SMART" id="SM00382">
    <property type="entry name" value="AAA"/>
    <property type="match status" value="2"/>
</dbReference>
<dbReference type="Pfam" id="PF00005">
    <property type="entry name" value="ABC_tran"/>
    <property type="match status" value="2"/>
</dbReference>
<dbReference type="STRING" id="1561998.A0A1I7V336"/>
<dbReference type="FunFam" id="1.20.1560.10:FF:000081">
    <property type="entry name" value="Protein CBG24505"/>
    <property type="match status" value="1"/>
</dbReference>
<evidence type="ECO:0000313" key="15">
    <source>
        <dbReference type="WBParaSite" id="Csp11.Scaffold630.g21901.t1"/>
    </source>
</evidence>
<feature type="domain" description="ABC transmembrane type-1" evidence="13">
    <location>
        <begin position="289"/>
        <end position="571"/>
    </location>
</feature>
<keyword evidence="5 11" id="KW-0812">Transmembrane</keyword>
<evidence type="ECO:0000256" key="5">
    <source>
        <dbReference type="ARBA" id="ARBA00022692"/>
    </source>
</evidence>
<dbReference type="PROSITE" id="PS50893">
    <property type="entry name" value="ABC_TRANSPORTER_2"/>
    <property type="match status" value="2"/>
</dbReference>
<dbReference type="CDD" id="cd03244">
    <property type="entry name" value="ABCC_MRP_domain2"/>
    <property type="match status" value="1"/>
</dbReference>
<feature type="transmembrane region" description="Helical" evidence="11">
    <location>
        <begin position="429"/>
        <end position="450"/>
    </location>
</feature>
<dbReference type="eggNOG" id="KOG0054">
    <property type="taxonomic scope" value="Eukaryota"/>
</dbReference>
<comment type="subcellular location">
    <subcellularLocation>
        <location evidence="1">Cell membrane</location>
        <topology evidence="1">Multi-pass membrane protein</topology>
    </subcellularLocation>
</comment>
<dbReference type="CDD" id="cd18595">
    <property type="entry name" value="ABC_6TM_MRP1_2_3_6_D1_like"/>
    <property type="match status" value="1"/>
</dbReference>
<evidence type="ECO:0000259" key="13">
    <source>
        <dbReference type="PROSITE" id="PS50929"/>
    </source>
</evidence>
<dbReference type="InterPro" id="IPR050173">
    <property type="entry name" value="ABC_transporter_C-like"/>
</dbReference>
<evidence type="ECO:0000259" key="12">
    <source>
        <dbReference type="PROSITE" id="PS50893"/>
    </source>
</evidence>
<dbReference type="NCBIfam" id="TIGR00957">
    <property type="entry name" value="MRP_assoc_pro"/>
    <property type="match status" value="1"/>
</dbReference>
<keyword evidence="9 11" id="KW-1133">Transmembrane helix</keyword>
<feature type="transmembrane region" description="Helical" evidence="11">
    <location>
        <begin position="976"/>
        <end position="1000"/>
    </location>
</feature>
<feature type="transmembrane region" description="Helical" evidence="11">
    <location>
        <begin position="1159"/>
        <end position="1180"/>
    </location>
</feature>
<evidence type="ECO:0000256" key="3">
    <source>
        <dbReference type="ARBA" id="ARBA00022448"/>
    </source>
</evidence>
<feature type="transmembrane region" description="Helical" evidence="11">
    <location>
        <begin position="63"/>
        <end position="86"/>
    </location>
</feature>
<evidence type="ECO:0000256" key="9">
    <source>
        <dbReference type="ARBA" id="ARBA00022989"/>
    </source>
</evidence>
<organism evidence="14 15">
    <name type="scientific">Caenorhabditis tropicalis</name>
    <dbReference type="NCBI Taxonomy" id="1561998"/>
    <lineage>
        <taxon>Eukaryota</taxon>
        <taxon>Metazoa</taxon>
        <taxon>Ecdysozoa</taxon>
        <taxon>Nematoda</taxon>
        <taxon>Chromadorea</taxon>
        <taxon>Rhabditida</taxon>
        <taxon>Rhabditina</taxon>
        <taxon>Rhabditomorpha</taxon>
        <taxon>Rhabditoidea</taxon>
        <taxon>Rhabditidae</taxon>
        <taxon>Peloderinae</taxon>
        <taxon>Caenorhabditis</taxon>
    </lineage>
</organism>
<dbReference type="Pfam" id="PF00664">
    <property type="entry name" value="ABC_membrane"/>
    <property type="match status" value="2"/>
</dbReference>
<evidence type="ECO:0000256" key="1">
    <source>
        <dbReference type="ARBA" id="ARBA00004651"/>
    </source>
</evidence>
<dbReference type="Proteomes" id="UP000095282">
    <property type="component" value="Unplaced"/>
</dbReference>
<dbReference type="InterPro" id="IPR003439">
    <property type="entry name" value="ABC_transporter-like_ATP-bd"/>
</dbReference>
<dbReference type="InterPro" id="IPR011527">
    <property type="entry name" value="ABC1_TM_dom"/>
</dbReference>
<dbReference type="Gene3D" id="3.40.50.300">
    <property type="entry name" value="P-loop containing nucleotide triphosphate hydrolases"/>
    <property type="match status" value="2"/>
</dbReference>
<evidence type="ECO:0000256" key="7">
    <source>
        <dbReference type="ARBA" id="ARBA00022741"/>
    </source>
</evidence>
<dbReference type="FunFam" id="1.20.1560.10:FF:000100">
    <property type="entry name" value="ABC transporter ATP-binding protein"/>
    <property type="match status" value="1"/>
</dbReference>
<accession>A0A1I7V336</accession>
<protein>
    <submittedName>
        <fullName evidence="15">ABC transmembrane type-1 domain-containing protein</fullName>
    </submittedName>
</protein>
<name>A0A1I7V336_9PELO</name>
<feature type="domain" description="ABC transporter" evidence="12">
    <location>
        <begin position="1256"/>
        <end position="1490"/>
    </location>
</feature>
<feature type="transmembrane region" description="Helical" evidence="11">
    <location>
        <begin position="406"/>
        <end position="423"/>
    </location>
</feature>
<keyword evidence="14" id="KW-1185">Reference proteome</keyword>
<comment type="similarity">
    <text evidence="2">Belongs to the ABC transporter superfamily. ABCC family. Conjugate transporter (TC 3.A.1.208) subfamily.</text>
</comment>
<feature type="domain" description="ABC transmembrane type-1" evidence="13">
    <location>
        <begin position="933"/>
        <end position="1219"/>
    </location>
</feature>
<dbReference type="PROSITE" id="PS00211">
    <property type="entry name" value="ABC_TRANSPORTER_1"/>
    <property type="match status" value="2"/>
</dbReference>
<dbReference type="GO" id="GO:0140359">
    <property type="term" value="F:ABC-type transporter activity"/>
    <property type="evidence" value="ECO:0007669"/>
    <property type="project" value="InterPro"/>
</dbReference>
<evidence type="ECO:0000256" key="11">
    <source>
        <dbReference type="SAM" id="Phobius"/>
    </source>
</evidence>
<dbReference type="SUPFAM" id="SSF52540">
    <property type="entry name" value="P-loop containing nucleoside triphosphate hydrolases"/>
    <property type="match status" value="2"/>
</dbReference>
<dbReference type="GO" id="GO:0016887">
    <property type="term" value="F:ATP hydrolysis activity"/>
    <property type="evidence" value="ECO:0007669"/>
    <property type="project" value="InterPro"/>
</dbReference>
<keyword evidence="7" id="KW-0547">Nucleotide-binding</keyword>
<dbReference type="FunFam" id="3.40.50.300:FF:000074">
    <property type="entry name" value="Multidrug resistance-associated protein 5 isoform 1"/>
    <property type="match status" value="1"/>
</dbReference>
<keyword evidence="10 11" id="KW-0472">Membrane</keyword>
<dbReference type="FunFam" id="3.40.50.300:FF:001792">
    <property type="entry name" value="Putative abc transporter"/>
    <property type="match status" value="1"/>
</dbReference>
<evidence type="ECO:0000313" key="14">
    <source>
        <dbReference type="Proteomes" id="UP000095282"/>
    </source>
</evidence>
<feature type="transmembrane region" description="Helical" evidence="11">
    <location>
        <begin position="27"/>
        <end position="51"/>
    </location>
</feature>
<feature type="transmembrane region" description="Helical" evidence="11">
    <location>
        <begin position="158"/>
        <end position="181"/>
    </location>
</feature>
<dbReference type="PANTHER" id="PTHR24223">
    <property type="entry name" value="ATP-BINDING CASSETTE SUB-FAMILY C"/>
    <property type="match status" value="1"/>
</dbReference>
<evidence type="ECO:0000256" key="8">
    <source>
        <dbReference type="ARBA" id="ARBA00022840"/>
    </source>
</evidence>
<evidence type="ECO:0000256" key="10">
    <source>
        <dbReference type="ARBA" id="ARBA00023136"/>
    </source>
</evidence>
<dbReference type="PROSITE" id="PS50929">
    <property type="entry name" value="ABC_TM1F"/>
    <property type="match status" value="2"/>
</dbReference>
<feature type="transmembrane region" description="Helical" evidence="11">
    <location>
        <begin position="1051"/>
        <end position="1070"/>
    </location>
</feature>
<dbReference type="InterPro" id="IPR036640">
    <property type="entry name" value="ABC1_TM_sf"/>
</dbReference>
<feature type="transmembrane region" description="Helical" evidence="11">
    <location>
        <begin position="98"/>
        <end position="117"/>
    </location>
</feature>
<feature type="domain" description="ABC transporter" evidence="12">
    <location>
        <begin position="606"/>
        <end position="834"/>
    </location>
</feature>
<dbReference type="InterPro" id="IPR005292">
    <property type="entry name" value="MRP"/>
</dbReference>
<feature type="transmembrane region" description="Helical" evidence="11">
    <location>
        <begin position="1076"/>
        <end position="1094"/>
    </location>
</feature>
<evidence type="ECO:0000256" key="2">
    <source>
        <dbReference type="ARBA" id="ARBA00009726"/>
    </source>
</evidence>
<keyword evidence="8" id="KW-0067">ATP-binding</keyword>
<feature type="transmembrane region" description="Helical" evidence="11">
    <location>
        <begin position="129"/>
        <end position="146"/>
    </location>
</feature>
<keyword evidence="6" id="KW-0677">Repeat</keyword>
<dbReference type="WBParaSite" id="Csp11.Scaffold630.g21901.t1">
    <property type="protein sequence ID" value="Csp11.Scaffold630.g21901.t1"/>
    <property type="gene ID" value="Csp11.Scaffold630.g21901"/>
</dbReference>
<dbReference type="SUPFAM" id="SSF90123">
    <property type="entry name" value="ABC transporter transmembrane region"/>
    <property type="match status" value="2"/>
</dbReference>
<dbReference type="InterPro" id="IPR027417">
    <property type="entry name" value="P-loop_NTPase"/>
</dbReference>
<keyword evidence="4" id="KW-1003">Cell membrane</keyword>
<evidence type="ECO:0000256" key="4">
    <source>
        <dbReference type="ARBA" id="ARBA00022475"/>
    </source>
</evidence>
<feature type="transmembrane region" description="Helical" evidence="11">
    <location>
        <begin position="931"/>
        <end position="956"/>
    </location>
</feature>
<dbReference type="Gene3D" id="1.20.1560.10">
    <property type="entry name" value="ABC transporter type 1, transmembrane domain"/>
    <property type="match status" value="2"/>
</dbReference>